<dbReference type="Proteomes" id="UP000298327">
    <property type="component" value="Unassembled WGS sequence"/>
</dbReference>
<dbReference type="SUPFAM" id="SSF103473">
    <property type="entry name" value="MFS general substrate transporter"/>
    <property type="match status" value="2"/>
</dbReference>
<feature type="transmembrane region" description="Helical" evidence="7">
    <location>
        <begin position="209"/>
        <end position="234"/>
    </location>
</feature>
<evidence type="ECO:0000313" key="8">
    <source>
        <dbReference type="EMBL" id="TFY55750.1"/>
    </source>
</evidence>
<dbReference type="Gene3D" id="1.20.1250.20">
    <property type="entry name" value="MFS general substrate transporter like domains"/>
    <property type="match status" value="4"/>
</dbReference>
<comment type="similarity">
    <text evidence="2">Belongs to the major facilitator superfamily.</text>
</comment>
<feature type="transmembrane region" description="Helical" evidence="7">
    <location>
        <begin position="273"/>
        <end position="292"/>
    </location>
</feature>
<evidence type="ECO:0000256" key="7">
    <source>
        <dbReference type="SAM" id="Phobius"/>
    </source>
</evidence>
<sequence length="874" mass="93288">MARFSPTDEIELSSGVAAQAVHAPVSDNVVVPEDDTRPESKRSLTTRASVQFASLCLTMLLAGWNDASTGPLLPRIQAVYHVGFAIVSLVFVLSSVGFVVGSISNVVFNDKLGFGKTMVLGSASCVAGYAIQISAPPFPVFTIGYFLNGFGLALLNAPSNGYVASLRDPTRMGILHATYECLAQIGLVNEEEGSIDGNKFYQIFRLKALHVLASFILVYVGTELTIGGWIVTYISQVRGGGASSGYISSGFFGGIVVGRTLLLWVNKRVGERIVIFIYVALAIGLELIIWFVPSFIGGAVSIALVGVFMGPIYPIVMNESRRVLPRWLLTACIGWIAGFGQTGSAILPFMTGAIASKAGIKSLQPLSKANFPLATTANLRAVCRSIDILLAVVTIMPETAHNETVTSALSAPHNLDPNSSRLYNHASASKISLHKMDNEDGIELAKLPQAETLSSKDPGPNVEVEAASESGHASVAPEKGAHRLLANIQFFSLCYTLFLAGWNDGTTGPLLPRIQSVYNVGWLHNCLARLHLELRWSVSNIWLTDKLGFGKAIVLGSASQAVAYCLQAPGPPFPLFVIAYCINGFGMAIQDAQANGYVASYKDNAAAKMGILHATYGAGALAAPLVATQFAQLHHWSFHYLASLGVALSNALILAAVFRFKRQDECLAQIGQSAGEQGTSEDSKYRQIFRLKELHLLAFFIFVYVGVEVTLGGWIVTYVRQVRGGGASSGYISAGFFGGLMVGRVALLWVNKAIGERLVIFFYVLLAIGLELVIWLVPSLIGGAVAVSIVGVLLGPVYPIVMNESSRILPRWLLTGCIGWIAGFGQTGSAILPFMTGAIASKAGIKSLQPVLVSMMGLLVVLWALVPRGHSRAD</sequence>
<dbReference type="GO" id="GO:0016020">
    <property type="term" value="C:membrane"/>
    <property type="evidence" value="ECO:0007669"/>
    <property type="project" value="TreeGrafter"/>
</dbReference>
<dbReference type="Pfam" id="PF07690">
    <property type="entry name" value="MFS_1"/>
    <property type="match status" value="2"/>
</dbReference>
<feature type="transmembrane region" description="Helical" evidence="7">
    <location>
        <begin position="694"/>
        <end position="719"/>
    </location>
</feature>
<comment type="subcellular location">
    <subcellularLocation>
        <location evidence="1">Endomembrane system</location>
        <topology evidence="1">Multi-pass membrane protein</topology>
    </subcellularLocation>
</comment>
<gene>
    <name evidence="8" type="ORF">EVG20_g9203</name>
</gene>
<feature type="transmembrane region" description="Helical" evidence="7">
    <location>
        <begin position="328"/>
        <end position="350"/>
    </location>
</feature>
<feature type="transmembrane region" description="Helical" evidence="7">
    <location>
        <begin position="84"/>
        <end position="108"/>
    </location>
</feature>
<keyword evidence="5 7" id="KW-1133">Transmembrane helix</keyword>
<dbReference type="GO" id="GO:0012505">
    <property type="term" value="C:endomembrane system"/>
    <property type="evidence" value="ECO:0007669"/>
    <property type="project" value="UniProtKB-SubCell"/>
</dbReference>
<feature type="transmembrane region" description="Helical" evidence="7">
    <location>
        <begin position="783"/>
        <end position="801"/>
    </location>
</feature>
<dbReference type="AlphaFoldDB" id="A0A4Y9Y084"/>
<proteinExistence type="inferred from homology"/>
<dbReference type="InterPro" id="IPR011701">
    <property type="entry name" value="MFS"/>
</dbReference>
<dbReference type="PANTHER" id="PTHR23514:SF3">
    <property type="entry name" value="BYPASS OF STOP CODON PROTEIN 6"/>
    <property type="match status" value="1"/>
</dbReference>
<evidence type="ECO:0000256" key="6">
    <source>
        <dbReference type="ARBA" id="ARBA00023136"/>
    </source>
</evidence>
<feature type="transmembrane region" description="Helical" evidence="7">
    <location>
        <begin position="813"/>
        <end position="835"/>
    </location>
</feature>
<dbReference type="EMBL" id="SEOQ01000888">
    <property type="protein sequence ID" value="TFY55750.1"/>
    <property type="molecule type" value="Genomic_DNA"/>
</dbReference>
<dbReference type="InterPro" id="IPR051788">
    <property type="entry name" value="MFS_Transporter"/>
</dbReference>
<dbReference type="InterPro" id="IPR036259">
    <property type="entry name" value="MFS_trans_sf"/>
</dbReference>
<feature type="transmembrane region" description="Helical" evidence="7">
    <location>
        <begin position="847"/>
        <end position="866"/>
    </location>
</feature>
<evidence type="ECO:0000256" key="3">
    <source>
        <dbReference type="ARBA" id="ARBA00022448"/>
    </source>
</evidence>
<reference evidence="8 9" key="1">
    <citation type="submission" date="2019-02" db="EMBL/GenBank/DDBJ databases">
        <title>Genome sequencing of the rare red list fungi Dentipellis fragilis.</title>
        <authorList>
            <person name="Buettner E."/>
            <person name="Kellner H."/>
        </authorList>
    </citation>
    <scope>NUCLEOTIDE SEQUENCE [LARGE SCALE GENOMIC DNA]</scope>
    <source>
        <strain evidence="8 9">DSM 105465</strain>
    </source>
</reference>
<evidence type="ECO:0000256" key="2">
    <source>
        <dbReference type="ARBA" id="ARBA00008335"/>
    </source>
</evidence>
<dbReference type="FunFam" id="1.20.1250.20:FF:000286">
    <property type="entry name" value="MFS efflux transporter"/>
    <property type="match status" value="1"/>
</dbReference>
<organism evidence="8 9">
    <name type="scientific">Dentipellis fragilis</name>
    <dbReference type="NCBI Taxonomy" id="205917"/>
    <lineage>
        <taxon>Eukaryota</taxon>
        <taxon>Fungi</taxon>
        <taxon>Dikarya</taxon>
        <taxon>Basidiomycota</taxon>
        <taxon>Agaricomycotina</taxon>
        <taxon>Agaricomycetes</taxon>
        <taxon>Russulales</taxon>
        <taxon>Hericiaceae</taxon>
        <taxon>Dentipellis</taxon>
    </lineage>
</organism>
<evidence type="ECO:0000256" key="1">
    <source>
        <dbReference type="ARBA" id="ARBA00004127"/>
    </source>
</evidence>
<feature type="transmembrane region" description="Helical" evidence="7">
    <location>
        <begin position="246"/>
        <end position="266"/>
    </location>
</feature>
<protein>
    <recommendedName>
        <fullName evidence="10">Major facilitator superfamily (MFS) profile domain-containing protein</fullName>
    </recommendedName>
</protein>
<keyword evidence="6 7" id="KW-0472">Membrane</keyword>
<evidence type="ECO:0000256" key="4">
    <source>
        <dbReference type="ARBA" id="ARBA00022692"/>
    </source>
</evidence>
<evidence type="ECO:0008006" key="10">
    <source>
        <dbReference type="Google" id="ProtNLM"/>
    </source>
</evidence>
<keyword evidence="3" id="KW-0813">Transport</keyword>
<evidence type="ECO:0000313" key="9">
    <source>
        <dbReference type="Proteomes" id="UP000298327"/>
    </source>
</evidence>
<evidence type="ECO:0000256" key="5">
    <source>
        <dbReference type="ARBA" id="ARBA00022989"/>
    </source>
</evidence>
<feature type="transmembrane region" description="Helical" evidence="7">
    <location>
        <begin position="731"/>
        <end position="751"/>
    </location>
</feature>
<dbReference type="PANTHER" id="PTHR23514">
    <property type="entry name" value="BYPASS OF STOP CODON PROTEIN 6"/>
    <property type="match status" value="1"/>
</dbReference>
<keyword evidence="4 7" id="KW-0812">Transmembrane</keyword>
<dbReference type="OrthoDB" id="413079at2759"/>
<dbReference type="STRING" id="205917.A0A4Y9Y084"/>
<name>A0A4Y9Y084_9AGAM</name>
<feature type="transmembrane region" description="Helical" evidence="7">
    <location>
        <begin position="758"/>
        <end position="777"/>
    </location>
</feature>
<feature type="transmembrane region" description="Helical" evidence="7">
    <location>
        <begin position="298"/>
        <end position="316"/>
    </location>
</feature>
<comment type="caution">
    <text evidence="8">The sequence shown here is derived from an EMBL/GenBank/DDBJ whole genome shotgun (WGS) entry which is preliminary data.</text>
</comment>
<feature type="transmembrane region" description="Helical" evidence="7">
    <location>
        <begin position="638"/>
        <end position="658"/>
    </location>
</feature>
<accession>A0A4Y9Y084</accession>
<keyword evidence="9" id="KW-1185">Reference proteome</keyword>
<dbReference type="GO" id="GO:0022857">
    <property type="term" value="F:transmembrane transporter activity"/>
    <property type="evidence" value="ECO:0007669"/>
    <property type="project" value="InterPro"/>
</dbReference>